<reference evidence="2 3" key="1">
    <citation type="submission" date="2021-03" db="EMBL/GenBank/DDBJ databases">
        <title>Sequencing the genomes of 1000 actinobacteria strains.</title>
        <authorList>
            <person name="Klenk H.-P."/>
        </authorList>
    </citation>
    <scope>NUCLEOTIDE SEQUENCE [LARGE SCALE GENOMIC DNA]</scope>
    <source>
        <strain evidence="2 3">DSM 12936</strain>
    </source>
</reference>
<organism evidence="2 3">
    <name type="scientific">Microlunatus capsulatus</name>
    <dbReference type="NCBI Taxonomy" id="99117"/>
    <lineage>
        <taxon>Bacteria</taxon>
        <taxon>Bacillati</taxon>
        <taxon>Actinomycetota</taxon>
        <taxon>Actinomycetes</taxon>
        <taxon>Propionibacteriales</taxon>
        <taxon>Propionibacteriaceae</taxon>
        <taxon>Microlunatus</taxon>
    </lineage>
</organism>
<sequence length="244" mass="27209">MICRLSNDDVVRFCRAHQLGLDETVTQLVSTGTSLARFGDGELGAMMRPGYDLYLQRSSPQLMAELRGIWTLDDLDPATLLLGFPLPFTGSYWSGVWGSLWPELRLITRDDLRYGNTHVTRPVYFRRLRGRGVDLWRAVWADQSVCVVTGTGSRFDLIPELFGSAASVVRETAPPVDAYADVDALERRLLAIPVDLFLLSLGPTATVLAARLSRRGRRALDIGHIVNSYKTVFHGADRPEHQPL</sequence>
<protein>
    <recommendedName>
        <fullName evidence="1">Glycosyltransferase GT-D fold domain-containing protein</fullName>
    </recommendedName>
</protein>
<comment type="caution">
    <text evidence="2">The sequence shown here is derived from an EMBL/GenBank/DDBJ whole genome shotgun (WGS) entry which is preliminary data.</text>
</comment>
<dbReference type="Pfam" id="PF08759">
    <property type="entry name" value="GT-D"/>
    <property type="match status" value="1"/>
</dbReference>
<feature type="domain" description="Glycosyltransferase GT-D fold" evidence="1">
    <location>
        <begin position="36"/>
        <end position="236"/>
    </location>
</feature>
<proteinExistence type="predicted"/>
<gene>
    <name evidence="2" type="ORF">JOF54_003842</name>
</gene>
<dbReference type="RefSeq" id="WP_210058853.1">
    <property type="nucleotide sequence ID" value="NZ_BAAAMH010000011.1"/>
</dbReference>
<dbReference type="Proteomes" id="UP000758168">
    <property type="component" value="Unassembled WGS sequence"/>
</dbReference>
<evidence type="ECO:0000313" key="2">
    <source>
        <dbReference type="EMBL" id="MBP2418920.1"/>
    </source>
</evidence>
<dbReference type="InterPro" id="IPR014869">
    <property type="entry name" value="GT-D"/>
</dbReference>
<name>A0ABS4ZDP9_9ACTN</name>
<evidence type="ECO:0000259" key="1">
    <source>
        <dbReference type="Pfam" id="PF08759"/>
    </source>
</evidence>
<dbReference type="EMBL" id="JAGIOB010000001">
    <property type="protein sequence ID" value="MBP2418920.1"/>
    <property type="molecule type" value="Genomic_DNA"/>
</dbReference>
<keyword evidence="3" id="KW-1185">Reference proteome</keyword>
<evidence type="ECO:0000313" key="3">
    <source>
        <dbReference type="Proteomes" id="UP000758168"/>
    </source>
</evidence>
<accession>A0ABS4ZDP9</accession>